<keyword evidence="8" id="KW-1185">Reference proteome</keyword>
<feature type="transmembrane region" description="Helical" evidence="6">
    <location>
        <begin position="62"/>
        <end position="87"/>
    </location>
</feature>
<name>W0RN24_9BACT</name>
<evidence type="ECO:0000256" key="5">
    <source>
        <dbReference type="ARBA" id="ARBA00023136"/>
    </source>
</evidence>
<dbReference type="InParanoid" id="W0RN24"/>
<feature type="transmembrane region" description="Helical" evidence="6">
    <location>
        <begin position="20"/>
        <end position="41"/>
    </location>
</feature>
<comment type="subcellular location">
    <subcellularLocation>
        <location evidence="1">Cell membrane</location>
        <topology evidence="1">Multi-pass membrane protein</topology>
    </subcellularLocation>
</comment>
<feature type="transmembrane region" description="Helical" evidence="6">
    <location>
        <begin position="308"/>
        <end position="327"/>
    </location>
</feature>
<keyword evidence="2" id="KW-1003">Cell membrane</keyword>
<dbReference type="Proteomes" id="UP000019151">
    <property type="component" value="Chromosome"/>
</dbReference>
<gene>
    <name evidence="7" type="ORF">J421_4163</name>
</gene>
<organism evidence="7 8">
    <name type="scientific">Gemmatirosa kalamazoonensis</name>
    <dbReference type="NCBI Taxonomy" id="861299"/>
    <lineage>
        <taxon>Bacteria</taxon>
        <taxon>Pseudomonadati</taxon>
        <taxon>Gemmatimonadota</taxon>
        <taxon>Gemmatimonadia</taxon>
        <taxon>Gemmatimonadales</taxon>
        <taxon>Gemmatimonadaceae</taxon>
        <taxon>Gemmatirosa</taxon>
    </lineage>
</organism>
<keyword evidence="4 6" id="KW-1133">Transmembrane helix</keyword>
<dbReference type="STRING" id="861299.J421_4163"/>
<evidence type="ECO:0000256" key="2">
    <source>
        <dbReference type="ARBA" id="ARBA00022475"/>
    </source>
</evidence>
<feature type="transmembrane region" description="Helical" evidence="6">
    <location>
        <begin position="339"/>
        <end position="361"/>
    </location>
</feature>
<dbReference type="EMBL" id="CP007128">
    <property type="protein sequence ID" value="AHG91700.1"/>
    <property type="molecule type" value="Genomic_DNA"/>
</dbReference>
<keyword evidence="3 6" id="KW-0812">Transmembrane</keyword>
<evidence type="ECO:0000256" key="1">
    <source>
        <dbReference type="ARBA" id="ARBA00004651"/>
    </source>
</evidence>
<dbReference type="PANTHER" id="PTHR33529:SF6">
    <property type="entry name" value="YJGP_YJGQ FAMILY PERMEASE"/>
    <property type="match status" value="1"/>
</dbReference>
<accession>W0RN24</accession>
<dbReference type="Pfam" id="PF03739">
    <property type="entry name" value="LptF_LptG"/>
    <property type="match status" value="1"/>
</dbReference>
<dbReference type="OrthoDB" id="9779294at2"/>
<dbReference type="KEGG" id="gba:J421_4163"/>
<dbReference type="AlphaFoldDB" id="W0RN24"/>
<evidence type="ECO:0000256" key="4">
    <source>
        <dbReference type="ARBA" id="ARBA00022989"/>
    </source>
</evidence>
<dbReference type="eggNOG" id="COG0795">
    <property type="taxonomic scope" value="Bacteria"/>
</dbReference>
<dbReference type="InterPro" id="IPR005495">
    <property type="entry name" value="LptG/LptF_permease"/>
</dbReference>
<proteinExistence type="predicted"/>
<feature type="transmembrane region" description="Helical" evidence="6">
    <location>
        <begin position="107"/>
        <end position="126"/>
    </location>
</feature>
<evidence type="ECO:0000256" key="3">
    <source>
        <dbReference type="ARBA" id="ARBA00022692"/>
    </source>
</evidence>
<evidence type="ECO:0000313" key="8">
    <source>
        <dbReference type="Proteomes" id="UP000019151"/>
    </source>
</evidence>
<protein>
    <submittedName>
        <fullName evidence="7">Permease YjgP/YjgQ family protein</fullName>
    </submittedName>
</protein>
<dbReference type="HOGENOM" id="CLU_028799_3_2_0"/>
<dbReference type="GO" id="GO:0043190">
    <property type="term" value="C:ATP-binding cassette (ABC) transporter complex"/>
    <property type="evidence" value="ECO:0007669"/>
    <property type="project" value="TreeGrafter"/>
</dbReference>
<feature type="transmembrane region" description="Helical" evidence="6">
    <location>
        <begin position="284"/>
        <end position="302"/>
    </location>
</feature>
<dbReference type="GO" id="GO:0015920">
    <property type="term" value="P:lipopolysaccharide transport"/>
    <property type="evidence" value="ECO:0007669"/>
    <property type="project" value="TreeGrafter"/>
</dbReference>
<sequence>MARTRFRVGHALDRYVLSEFTKIFVVTAIGFPILVFIIDLVDNLNKYLSRNIPKGDLVLSYVYWLPDTMFNVLPAAVLFATVFTIGAVTRHSEITAAKASGISFYRFIAPIFVGASFAMLIGLAIGEIAPRLNARRLALIKETRSSEGNVRTRFAYAGENGRVYKAAQLVVDSGSMIVVEIERKGTGPDYPSHLIAASNAKWRPARGWTLGKGTFHVLPTDSLDLAFAFDSLVDRQMRERPRDLMLTPKAPEDMDYAELGRFIAAQARSGADVNALRVSRMLKITIPVTCVIILLFGAPLATSTQRGGAAFGVGLSLGTTVIFLVLIQLTRAIGGKGLVVPEVAAWIPSAIFGFTGLILLARTRT</sequence>
<reference evidence="7 8" key="1">
    <citation type="journal article" date="2014" name="Genome Announc.">
        <title>Genome Sequence and Methylome of Soil Bacterium Gemmatirosa kalamazoonensis KBS708T, a Member of the Rarely Cultivated Gemmatimonadetes Phylum.</title>
        <authorList>
            <person name="Debruyn J.M."/>
            <person name="Radosevich M."/>
            <person name="Wommack K.E."/>
            <person name="Polson S.W."/>
            <person name="Hauser L.J."/>
            <person name="Fawaz M.N."/>
            <person name="Korlach J."/>
            <person name="Tsai Y.C."/>
        </authorList>
    </citation>
    <scope>NUCLEOTIDE SEQUENCE [LARGE SCALE GENOMIC DNA]</scope>
    <source>
        <strain evidence="7 8">KBS708</strain>
    </source>
</reference>
<evidence type="ECO:0000256" key="6">
    <source>
        <dbReference type="SAM" id="Phobius"/>
    </source>
</evidence>
<evidence type="ECO:0000313" key="7">
    <source>
        <dbReference type="EMBL" id="AHG91700.1"/>
    </source>
</evidence>
<keyword evidence="5 6" id="KW-0472">Membrane</keyword>
<dbReference type="RefSeq" id="WP_104022896.1">
    <property type="nucleotide sequence ID" value="NZ_CP007128.1"/>
</dbReference>
<dbReference type="PANTHER" id="PTHR33529">
    <property type="entry name" value="SLR0882 PROTEIN-RELATED"/>
    <property type="match status" value="1"/>
</dbReference>